<keyword evidence="3" id="KW-1185">Reference proteome</keyword>
<dbReference type="EMBL" id="JAIWYP010000011">
    <property type="protein sequence ID" value="KAH3733523.1"/>
    <property type="molecule type" value="Genomic_DNA"/>
</dbReference>
<evidence type="ECO:0000313" key="2">
    <source>
        <dbReference type="EMBL" id="KAH3733523.1"/>
    </source>
</evidence>
<comment type="caution">
    <text evidence="2">The sequence shown here is derived from an EMBL/GenBank/DDBJ whole genome shotgun (WGS) entry which is preliminary data.</text>
</comment>
<organism evidence="2 3">
    <name type="scientific">Dreissena polymorpha</name>
    <name type="common">Zebra mussel</name>
    <name type="synonym">Mytilus polymorpha</name>
    <dbReference type="NCBI Taxonomy" id="45954"/>
    <lineage>
        <taxon>Eukaryota</taxon>
        <taxon>Metazoa</taxon>
        <taxon>Spiralia</taxon>
        <taxon>Lophotrochozoa</taxon>
        <taxon>Mollusca</taxon>
        <taxon>Bivalvia</taxon>
        <taxon>Autobranchia</taxon>
        <taxon>Heteroconchia</taxon>
        <taxon>Euheterodonta</taxon>
        <taxon>Imparidentia</taxon>
        <taxon>Neoheterodontei</taxon>
        <taxon>Myida</taxon>
        <taxon>Dreissenoidea</taxon>
        <taxon>Dreissenidae</taxon>
        <taxon>Dreissena</taxon>
    </lineage>
</organism>
<gene>
    <name evidence="2" type="ORF">DPMN_039952</name>
</gene>
<protein>
    <recommendedName>
        <fullName evidence="1">SGNH hydrolase-type esterase domain-containing protein</fullName>
    </recommendedName>
</protein>
<dbReference type="AlphaFoldDB" id="A0A9D4HUV0"/>
<dbReference type="CDD" id="cd00229">
    <property type="entry name" value="SGNH_hydrolase"/>
    <property type="match status" value="1"/>
</dbReference>
<reference evidence="2" key="1">
    <citation type="journal article" date="2019" name="bioRxiv">
        <title>The Genome of the Zebra Mussel, Dreissena polymorpha: A Resource for Invasive Species Research.</title>
        <authorList>
            <person name="McCartney M.A."/>
            <person name="Auch B."/>
            <person name="Kono T."/>
            <person name="Mallez S."/>
            <person name="Zhang Y."/>
            <person name="Obille A."/>
            <person name="Becker A."/>
            <person name="Abrahante J.E."/>
            <person name="Garbe J."/>
            <person name="Badalamenti J.P."/>
            <person name="Herman A."/>
            <person name="Mangelson H."/>
            <person name="Liachko I."/>
            <person name="Sullivan S."/>
            <person name="Sone E.D."/>
            <person name="Koren S."/>
            <person name="Silverstein K.A.T."/>
            <person name="Beckman K.B."/>
            <person name="Gohl D.M."/>
        </authorList>
    </citation>
    <scope>NUCLEOTIDE SEQUENCE</scope>
    <source>
        <strain evidence="2">Duluth1</strain>
        <tissue evidence="2">Whole animal</tissue>
    </source>
</reference>
<dbReference type="SUPFAM" id="SSF52266">
    <property type="entry name" value="SGNH hydrolase"/>
    <property type="match status" value="1"/>
</dbReference>
<reference evidence="2" key="2">
    <citation type="submission" date="2020-11" db="EMBL/GenBank/DDBJ databases">
        <authorList>
            <person name="McCartney M.A."/>
            <person name="Auch B."/>
            <person name="Kono T."/>
            <person name="Mallez S."/>
            <person name="Becker A."/>
            <person name="Gohl D.M."/>
            <person name="Silverstein K.A.T."/>
            <person name="Koren S."/>
            <person name="Bechman K.B."/>
            <person name="Herman A."/>
            <person name="Abrahante J.E."/>
            <person name="Garbe J."/>
        </authorList>
    </citation>
    <scope>NUCLEOTIDE SEQUENCE</scope>
    <source>
        <strain evidence="2">Duluth1</strain>
        <tissue evidence="2">Whole animal</tissue>
    </source>
</reference>
<evidence type="ECO:0000313" key="3">
    <source>
        <dbReference type="Proteomes" id="UP000828390"/>
    </source>
</evidence>
<feature type="domain" description="SGNH hydrolase-type esterase" evidence="1">
    <location>
        <begin position="11"/>
        <end position="161"/>
    </location>
</feature>
<accession>A0A9D4HUV0</accession>
<evidence type="ECO:0000259" key="1">
    <source>
        <dbReference type="Pfam" id="PF13472"/>
    </source>
</evidence>
<dbReference type="Gene3D" id="3.40.50.1110">
    <property type="entry name" value="SGNH hydrolase"/>
    <property type="match status" value="1"/>
</dbReference>
<dbReference type="Proteomes" id="UP000828390">
    <property type="component" value="Unassembled WGS sequence"/>
</dbReference>
<dbReference type="InterPro" id="IPR013830">
    <property type="entry name" value="SGNH_hydro"/>
</dbReference>
<dbReference type="InterPro" id="IPR036514">
    <property type="entry name" value="SGNH_hydro_sf"/>
</dbReference>
<proteinExistence type="predicted"/>
<sequence length="182" mass="20763">MTTETTKIAFFGDSYVVRLERWGVIPDVPGRFRFFGQGGMRAQRPHQQLLERMLRWEPDVVIVVLGGNDITSRCQPRDISLDILKLCRLVKARGVATVVVAGICQRWAFRDNALTSDRFTAIGSAIDRCVKRYFPVSSMVHVREDVHWLSDGVHLSEEGMAEFMESLRLKLAKIFKPKDLVL</sequence>
<name>A0A9D4HUV0_DREPO</name>
<dbReference type="Pfam" id="PF13472">
    <property type="entry name" value="Lipase_GDSL_2"/>
    <property type="match status" value="1"/>
</dbReference>